<accession>A0A317XJF5</accession>
<reference evidence="2 3" key="1">
    <citation type="journal article" date="2018" name="Mol. Biol. Evol.">
        <title>Broad Genomic Sampling Reveals a Smut Pathogenic Ancestry of the Fungal Clade Ustilaginomycotina.</title>
        <authorList>
            <person name="Kijpornyongpan T."/>
            <person name="Mondo S.J."/>
            <person name="Barry K."/>
            <person name="Sandor L."/>
            <person name="Lee J."/>
            <person name="Lipzen A."/>
            <person name="Pangilinan J."/>
            <person name="LaButti K."/>
            <person name="Hainaut M."/>
            <person name="Henrissat B."/>
            <person name="Grigoriev I.V."/>
            <person name="Spatafora J.W."/>
            <person name="Aime M.C."/>
        </authorList>
    </citation>
    <scope>NUCLEOTIDE SEQUENCE [LARGE SCALE GENOMIC DNA]</scope>
    <source>
        <strain evidence="2 3">MCA 3645</strain>
    </source>
</reference>
<keyword evidence="1" id="KW-0812">Transmembrane</keyword>
<keyword evidence="1" id="KW-1133">Transmembrane helix</keyword>
<keyword evidence="3" id="KW-1185">Reference proteome</keyword>
<gene>
    <name evidence="2" type="ORF">BCV70DRAFT_202842</name>
</gene>
<feature type="transmembrane region" description="Helical" evidence="1">
    <location>
        <begin position="54"/>
        <end position="74"/>
    </location>
</feature>
<keyword evidence="1" id="KW-0472">Membrane</keyword>
<name>A0A317XJF5_9BASI</name>
<protein>
    <submittedName>
        <fullName evidence="2">Uncharacterized protein</fullName>
    </submittedName>
</protein>
<dbReference type="STRING" id="1882483.A0A317XJF5"/>
<dbReference type="AlphaFoldDB" id="A0A317XJF5"/>
<dbReference type="InParanoid" id="A0A317XJF5"/>
<organism evidence="2 3">
    <name type="scientific">Testicularia cyperi</name>
    <dbReference type="NCBI Taxonomy" id="1882483"/>
    <lineage>
        <taxon>Eukaryota</taxon>
        <taxon>Fungi</taxon>
        <taxon>Dikarya</taxon>
        <taxon>Basidiomycota</taxon>
        <taxon>Ustilaginomycotina</taxon>
        <taxon>Ustilaginomycetes</taxon>
        <taxon>Ustilaginales</taxon>
        <taxon>Anthracoideaceae</taxon>
        <taxon>Testicularia</taxon>
    </lineage>
</organism>
<proteinExistence type="predicted"/>
<dbReference type="OrthoDB" id="5376138at2759"/>
<evidence type="ECO:0000256" key="1">
    <source>
        <dbReference type="SAM" id="Phobius"/>
    </source>
</evidence>
<sequence length="189" mass="20460">MATVDCMICAQGPSSASVTGGNGGSRDFLAGVLTVPAMPCYQYMCRSKGRNLEYASTILFCISLVLVIAVYVIYWKGPVLRKRSPVDPEPSNERKTAAAEGHHLPPQAVARLPTTPPRTQPSATLVEMLRVLRLGQIRSPRAAAGAELPSFAAWLKTVVLCTCAYHDCNVYTSLHSLLFAHLLLDCDRA</sequence>
<evidence type="ECO:0000313" key="2">
    <source>
        <dbReference type="EMBL" id="PWY97410.1"/>
    </source>
</evidence>
<evidence type="ECO:0000313" key="3">
    <source>
        <dbReference type="Proteomes" id="UP000246740"/>
    </source>
</evidence>
<dbReference type="EMBL" id="KZ819208">
    <property type="protein sequence ID" value="PWY97410.1"/>
    <property type="molecule type" value="Genomic_DNA"/>
</dbReference>
<dbReference type="Proteomes" id="UP000246740">
    <property type="component" value="Unassembled WGS sequence"/>
</dbReference>